<accession>A0AA88NUD5</accession>
<protein>
    <recommendedName>
        <fullName evidence="2">SET domain-containing protein</fullName>
    </recommendedName>
</protein>
<organism evidence="3 4">
    <name type="scientific">Channa striata</name>
    <name type="common">Snakehead murrel</name>
    <name type="synonym">Ophicephalus striatus</name>
    <dbReference type="NCBI Taxonomy" id="64152"/>
    <lineage>
        <taxon>Eukaryota</taxon>
        <taxon>Metazoa</taxon>
        <taxon>Chordata</taxon>
        <taxon>Craniata</taxon>
        <taxon>Vertebrata</taxon>
        <taxon>Euteleostomi</taxon>
        <taxon>Actinopterygii</taxon>
        <taxon>Neopterygii</taxon>
        <taxon>Teleostei</taxon>
        <taxon>Neoteleostei</taxon>
        <taxon>Acanthomorphata</taxon>
        <taxon>Anabantaria</taxon>
        <taxon>Anabantiformes</taxon>
        <taxon>Channoidei</taxon>
        <taxon>Channidae</taxon>
        <taxon>Channa</taxon>
    </lineage>
</organism>
<comment type="caution">
    <text evidence="3">The sequence shown here is derived from an EMBL/GenBank/DDBJ whole genome shotgun (WGS) entry which is preliminary data.</text>
</comment>
<feature type="compositionally biased region" description="Polar residues" evidence="1">
    <location>
        <begin position="375"/>
        <end position="389"/>
    </location>
</feature>
<dbReference type="PANTHER" id="PTHR47306:SF2">
    <property type="entry name" value="CORE-BINDING (CB) DOMAIN-CONTAINING PROTEIN"/>
    <property type="match status" value="1"/>
</dbReference>
<dbReference type="AlphaFoldDB" id="A0AA88NUD5"/>
<feature type="compositionally biased region" description="Low complexity" evidence="1">
    <location>
        <begin position="391"/>
        <end position="403"/>
    </location>
</feature>
<gene>
    <name evidence="3" type="ORF">Q5P01_003096</name>
</gene>
<dbReference type="PROSITE" id="PS50280">
    <property type="entry name" value="SET"/>
    <property type="match status" value="1"/>
</dbReference>
<evidence type="ECO:0000259" key="2">
    <source>
        <dbReference type="PROSITE" id="PS50280"/>
    </source>
</evidence>
<dbReference type="Gene3D" id="2.170.270.10">
    <property type="entry name" value="SET domain"/>
    <property type="match status" value="1"/>
</dbReference>
<evidence type="ECO:0000313" key="4">
    <source>
        <dbReference type="Proteomes" id="UP001187415"/>
    </source>
</evidence>
<feature type="region of interest" description="Disordered" evidence="1">
    <location>
        <begin position="769"/>
        <end position="795"/>
    </location>
</feature>
<feature type="region of interest" description="Disordered" evidence="1">
    <location>
        <begin position="364"/>
        <end position="417"/>
    </location>
</feature>
<feature type="region of interest" description="Disordered" evidence="1">
    <location>
        <begin position="1"/>
        <end position="194"/>
    </location>
</feature>
<feature type="compositionally biased region" description="Basic and acidic residues" evidence="1">
    <location>
        <begin position="135"/>
        <end position="194"/>
    </location>
</feature>
<dbReference type="Proteomes" id="UP001187415">
    <property type="component" value="Unassembled WGS sequence"/>
</dbReference>
<evidence type="ECO:0000256" key="1">
    <source>
        <dbReference type="SAM" id="MobiDB-lite"/>
    </source>
</evidence>
<keyword evidence="4" id="KW-1185">Reference proteome</keyword>
<dbReference type="InterPro" id="IPR001214">
    <property type="entry name" value="SET_dom"/>
</dbReference>
<name>A0AA88NUD5_CHASR</name>
<feature type="region of interest" description="Disordered" evidence="1">
    <location>
        <begin position="239"/>
        <end position="271"/>
    </location>
</feature>
<reference evidence="3" key="1">
    <citation type="submission" date="2023-07" db="EMBL/GenBank/DDBJ databases">
        <title>Chromosome-level Genome Assembly of Striped Snakehead (Channa striata).</title>
        <authorList>
            <person name="Liu H."/>
        </authorList>
    </citation>
    <scope>NUCLEOTIDE SEQUENCE</scope>
    <source>
        <strain evidence="3">Gz</strain>
        <tissue evidence="3">Muscle</tissue>
    </source>
</reference>
<feature type="domain" description="SET" evidence="2">
    <location>
        <begin position="909"/>
        <end position="1040"/>
    </location>
</feature>
<feature type="compositionally biased region" description="Polar residues" evidence="1">
    <location>
        <begin position="257"/>
        <end position="270"/>
    </location>
</feature>
<evidence type="ECO:0000313" key="3">
    <source>
        <dbReference type="EMBL" id="KAK2863563.1"/>
    </source>
</evidence>
<sequence length="1042" mass="120329">MKEENQDPQYVGQEHYKTETKEEDQDPDFMEHYKTETKEEDQDPDFMEHYKTETKEEDQDPDFIAQEHNKTEIKEENQDQRNDENQDFIETETNELNQDLDSVHHGHHNNEQNEENQHRDYINHVYSETDSTDQDQSKNDMKEENRDPHNIVQEHYKTEIKKENQDPDFMEQEHTKTETKEDQNQRNDENQDFIEQDRYETEINELNQDLDSVHHGHHDNKQNEENQHRDYIEHVYSETRGEDEDQDSQSSDPAGPSEQQTISVRNQADQTGKKDRRIIHCLLCQRPQEIISAHLARTCMKNNTPEERLQELQRAKNSMKAWTRQGRNWDYHVMCSRYPDRKLRLALVEDLRSRGFFIANAPKEEDTVHEGELSNPESPALVSSTTEGFGSSAEESLSCSDSSYGDDAAQRDPSRQKAAFGVRTNMQKMGLYEKFPLDTPILLEFDQYLVDHLNSSHCHQQVENVSRMLRYIQPTGDDISMDFLGKSTKTKDYIVDLKRAQLLPATIINYIKSMIQFVEFLKTRQVGDQDFRRSCDSYRSLLQSLRKPVAKANGKVTRCEPFVEGEKSLAECQRVLLDSNKDMLGILRNLQEDKQVSAEEKTLFRYYCEAVLLLGHVQRPRVVEKMTITEWLNKKLINGRVCVGVDPKLATFALTIKESAMLDAYYLHIRPDYLREDVDDNGRFFISATGRPIRSATGDLCRLQAHYKLPKITNQEMRRVVEAEVSKHCLAEQQAHVDHYMGNSTALAEHMKTHQAAVTAANTLSSLAGFSGGSGDDRSGRAQKRGRETDEEASGEKRDFAEFVDLFPVTLSGQPPTKKQRASTGFPTDRAFYDKWRALQYGKREEYLLAKRYRRPPTVKKVAEIIGKEGWTANHPHPEDIVAKWKPSKKIHIETDQDIMKRITTQKWSGLAVRDFGEKRGQGVVATKMFPKGSVICDYHGMLITAEEGRQMQESRGIEMGHLYFFSSGGRKLCIDAHTFPCECHPDGDTTGRKMKRSGKSPNVQPIHCRMLFPEGEKDTVLLVAAKDIVVNEELCFDYKDS</sequence>
<dbReference type="PANTHER" id="PTHR47306">
    <property type="entry name" value="SI:CH211-178J18.4-RELATED"/>
    <property type="match status" value="1"/>
</dbReference>
<feature type="compositionally biased region" description="Basic and acidic residues" evidence="1">
    <location>
        <begin position="65"/>
        <end position="84"/>
    </location>
</feature>
<dbReference type="Pfam" id="PF00856">
    <property type="entry name" value="SET"/>
    <property type="match status" value="1"/>
</dbReference>
<dbReference type="EMBL" id="JAUPFM010000001">
    <property type="protein sequence ID" value="KAK2863563.1"/>
    <property type="molecule type" value="Genomic_DNA"/>
</dbReference>
<feature type="compositionally biased region" description="Basic and acidic residues" evidence="1">
    <location>
        <begin position="775"/>
        <end position="795"/>
    </location>
</feature>
<dbReference type="InterPro" id="IPR046341">
    <property type="entry name" value="SET_dom_sf"/>
</dbReference>
<feature type="compositionally biased region" description="Basic and acidic residues" evidence="1">
    <location>
        <begin position="101"/>
        <end position="122"/>
    </location>
</feature>
<dbReference type="SUPFAM" id="SSF82199">
    <property type="entry name" value="SET domain"/>
    <property type="match status" value="1"/>
</dbReference>
<proteinExistence type="predicted"/>